<dbReference type="GO" id="GO:0007059">
    <property type="term" value="P:chromosome segregation"/>
    <property type="evidence" value="ECO:0007669"/>
    <property type="project" value="UniProtKB-KW"/>
</dbReference>
<feature type="region of interest" description="Disordered" evidence="5">
    <location>
        <begin position="218"/>
        <end position="239"/>
    </location>
</feature>
<dbReference type="SUPFAM" id="SSF110849">
    <property type="entry name" value="ParB/Sulfiredoxin"/>
    <property type="match status" value="1"/>
</dbReference>
<dbReference type="SUPFAM" id="SSF109709">
    <property type="entry name" value="KorB DNA-binding domain-like"/>
    <property type="match status" value="1"/>
</dbReference>
<accession>A0AA35GB07</accession>
<dbReference type="FunFam" id="1.10.10.2830:FF:000001">
    <property type="entry name" value="Chromosome partitioning protein ParB"/>
    <property type="match status" value="1"/>
</dbReference>
<dbReference type="SMART" id="SM00470">
    <property type="entry name" value="ParB"/>
    <property type="match status" value="1"/>
</dbReference>
<protein>
    <submittedName>
        <fullName evidence="7">Chromosome partitioning protein ParB</fullName>
    </submittedName>
</protein>
<dbReference type="InterPro" id="IPR050336">
    <property type="entry name" value="Chromosome_partition/occlusion"/>
</dbReference>
<keyword evidence="3" id="KW-0159">Chromosome partition</keyword>
<dbReference type="InterPro" id="IPR003115">
    <property type="entry name" value="ParB_N"/>
</dbReference>
<dbReference type="CDD" id="cd16393">
    <property type="entry name" value="SPO0J_N"/>
    <property type="match status" value="1"/>
</dbReference>
<dbReference type="InterPro" id="IPR036086">
    <property type="entry name" value="ParB/Sulfiredoxin_sf"/>
</dbReference>
<dbReference type="AlphaFoldDB" id="A0AA35GB07"/>
<feature type="region of interest" description="Disordered" evidence="5">
    <location>
        <begin position="286"/>
        <end position="305"/>
    </location>
</feature>
<dbReference type="Pfam" id="PF17762">
    <property type="entry name" value="HTH_ParB"/>
    <property type="match status" value="1"/>
</dbReference>
<dbReference type="PANTHER" id="PTHR33375:SF1">
    <property type="entry name" value="CHROMOSOME-PARTITIONING PROTEIN PARB-RELATED"/>
    <property type="match status" value="1"/>
</dbReference>
<proteinExistence type="inferred from homology"/>
<comment type="subcellular location">
    <subcellularLocation>
        <location evidence="1">Cytoplasm</location>
        <location evidence="1">Nucleoid</location>
    </subcellularLocation>
</comment>
<comment type="similarity">
    <text evidence="2">Belongs to the ParB family.</text>
</comment>
<dbReference type="InterPro" id="IPR057240">
    <property type="entry name" value="ParB_dimer_C"/>
</dbReference>
<dbReference type="Proteomes" id="UP001163687">
    <property type="component" value="Chromosome"/>
</dbReference>
<dbReference type="Gene3D" id="1.10.10.2830">
    <property type="match status" value="1"/>
</dbReference>
<dbReference type="Pfam" id="PF23552">
    <property type="entry name" value="ParB_C"/>
    <property type="match status" value="1"/>
</dbReference>
<keyword evidence="4" id="KW-0238">DNA-binding</keyword>
<keyword evidence="8" id="KW-1185">Reference proteome</keyword>
<reference evidence="7" key="1">
    <citation type="submission" date="2022-03" db="EMBL/GenBank/DDBJ databases">
        <title>Complete genome sequence of Caldinitratiruptor microaerophilus.</title>
        <authorList>
            <person name="Mukaiyama R."/>
            <person name="Nishiyama T."/>
            <person name="Ueda K."/>
        </authorList>
    </citation>
    <scope>NUCLEOTIDE SEQUENCE</scope>
    <source>
        <strain evidence="7">JCM 16183</strain>
    </source>
</reference>
<dbReference type="RefSeq" id="WP_264842487.1">
    <property type="nucleotide sequence ID" value="NZ_AP025628.1"/>
</dbReference>
<dbReference type="GO" id="GO:0003677">
    <property type="term" value="F:DNA binding"/>
    <property type="evidence" value="ECO:0007669"/>
    <property type="project" value="UniProtKB-KW"/>
</dbReference>
<sequence length="305" mass="33701">MSRRGLGRGLGALIPEIGPVDREQVQELPLDRIRPNPRQPRKAFAPEALEELAASIREHGVVQPVLVRPVDGGYELVAGERRWRAARAAGLERIPAVVREITPAKAMEIALIENLQREDLNPLEEAEAYRVLLEEHGLSHEELARRLGKSRPQISNTLRLLQLPQPVQALVASGVLSMGHAKVLLGVEDPQRQAELATRATRDGLSVRALEQEIERLRERPARGRGGRPRREGGGRRDPEIVALEARLRERFGTPVRIHPGQPRGRIEIHYFGNEDLTRLVDALLGAPETGGAPGPGTSRDPFPV</sequence>
<dbReference type="InterPro" id="IPR041468">
    <property type="entry name" value="HTH_ParB/Spo0J"/>
</dbReference>
<evidence type="ECO:0000256" key="2">
    <source>
        <dbReference type="ARBA" id="ARBA00006295"/>
    </source>
</evidence>
<evidence type="ECO:0000256" key="4">
    <source>
        <dbReference type="ARBA" id="ARBA00023125"/>
    </source>
</evidence>
<dbReference type="CDD" id="cd00093">
    <property type="entry name" value="HTH_XRE"/>
    <property type="match status" value="1"/>
</dbReference>
<gene>
    <name evidence="7" type="ORF">caldi_29540</name>
</gene>
<evidence type="ECO:0000256" key="3">
    <source>
        <dbReference type="ARBA" id="ARBA00022829"/>
    </source>
</evidence>
<dbReference type="InterPro" id="IPR001387">
    <property type="entry name" value="Cro/C1-type_HTH"/>
</dbReference>
<evidence type="ECO:0000313" key="8">
    <source>
        <dbReference type="Proteomes" id="UP001163687"/>
    </source>
</evidence>
<dbReference type="PANTHER" id="PTHR33375">
    <property type="entry name" value="CHROMOSOME-PARTITIONING PROTEIN PARB-RELATED"/>
    <property type="match status" value="1"/>
</dbReference>
<dbReference type="FunFam" id="3.90.1530.30:FF:000001">
    <property type="entry name" value="Chromosome partitioning protein ParB"/>
    <property type="match status" value="1"/>
</dbReference>
<dbReference type="NCBIfam" id="TIGR00180">
    <property type="entry name" value="parB_part"/>
    <property type="match status" value="1"/>
</dbReference>
<evidence type="ECO:0000256" key="5">
    <source>
        <dbReference type="SAM" id="MobiDB-lite"/>
    </source>
</evidence>
<dbReference type="KEGG" id="cmic:caldi_29540"/>
<feature type="domain" description="ParB-like N-terminal" evidence="6">
    <location>
        <begin position="26"/>
        <end position="115"/>
    </location>
</feature>
<dbReference type="InterPro" id="IPR004437">
    <property type="entry name" value="ParB/RepB/Spo0J"/>
</dbReference>
<organism evidence="7 8">
    <name type="scientific">Caldinitratiruptor microaerophilus</name>
    <dbReference type="NCBI Taxonomy" id="671077"/>
    <lineage>
        <taxon>Bacteria</taxon>
        <taxon>Bacillati</taxon>
        <taxon>Bacillota</taxon>
        <taxon>Clostridia</taxon>
        <taxon>Eubacteriales</taxon>
        <taxon>Symbiobacteriaceae</taxon>
        <taxon>Caldinitratiruptor</taxon>
    </lineage>
</organism>
<dbReference type="GO" id="GO:0005694">
    <property type="term" value="C:chromosome"/>
    <property type="evidence" value="ECO:0007669"/>
    <property type="project" value="TreeGrafter"/>
</dbReference>
<evidence type="ECO:0000256" key="1">
    <source>
        <dbReference type="ARBA" id="ARBA00004453"/>
    </source>
</evidence>
<dbReference type="Pfam" id="PF02195">
    <property type="entry name" value="ParB_N"/>
    <property type="match status" value="1"/>
</dbReference>
<dbReference type="GO" id="GO:0009295">
    <property type="term" value="C:nucleoid"/>
    <property type="evidence" value="ECO:0007669"/>
    <property type="project" value="UniProtKB-SubCell"/>
</dbReference>
<dbReference type="Gene3D" id="3.90.1530.30">
    <property type="match status" value="1"/>
</dbReference>
<name>A0AA35GB07_9FIRM</name>
<dbReference type="EMBL" id="AP025628">
    <property type="protein sequence ID" value="BDG61864.1"/>
    <property type="molecule type" value="Genomic_DNA"/>
</dbReference>
<evidence type="ECO:0000313" key="7">
    <source>
        <dbReference type="EMBL" id="BDG61864.1"/>
    </source>
</evidence>
<feature type="compositionally biased region" description="Basic and acidic residues" evidence="5">
    <location>
        <begin position="229"/>
        <end position="239"/>
    </location>
</feature>
<evidence type="ECO:0000259" key="6">
    <source>
        <dbReference type="SMART" id="SM00470"/>
    </source>
</evidence>